<dbReference type="GO" id="GO:0005886">
    <property type="term" value="C:plasma membrane"/>
    <property type="evidence" value="ECO:0007669"/>
    <property type="project" value="UniProtKB-SubCell"/>
</dbReference>
<keyword evidence="3" id="KW-1003">Cell membrane</keyword>
<dbReference type="EMBL" id="BCSY01000045">
    <property type="protein sequence ID" value="GAS95840.1"/>
    <property type="molecule type" value="Genomic_DNA"/>
</dbReference>
<gene>
    <name evidence="10" type="ORF">RMCC_2806</name>
</gene>
<keyword evidence="11" id="KW-1185">Reference proteome</keyword>
<evidence type="ECO:0000256" key="7">
    <source>
        <dbReference type="ARBA" id="ARBA00023136"/>
    </source>
</evidence>
<comment type="caution">
    <text evidence="10">The sequence shown here is derived from an EMBL/GenBank/DDBJ whole genome shotgun (WGS) entry which is preliminary data.</text>
</comment>
<feature type="transmembrane region" description="Helical" evidence="9">
    <location>
        <begin position="6"/>
        <end position="27"/>
    </location>
</feature>
<dbReference type="OrthoDB" id="9814020at2"/>
<keyword evidence="7 9" id="KW-0472">Membrane</keyword>
<dbReference type="PANTHER" id="PTHR30574">
    <property type="entry name" value="INNER MEMBRANE PROTEIN YEDE"/>
    <property type="match status" value="1"/>
</dbReference>
<keyword evidence="2" id="KW-0813">Transport</keyword>
<keyword evidence="5 9" id="KW-0812">Transmembrane</keyword>
<name>A0A124E266_MYCCR</name>
<feature type="transmembrane region" description="Helical" evidence="9">
    <location>
        <begin position="39"/>
        <end position="65"/>
    </location>
</feature>
<accession>A0A124E266</accession>
<feature type="transmembrane region" description="Helical" evidence="9">
    <location>
        <begin position="159"/>
        <end position="180"/>
    </location>
</feature>
<evidence type="ECO:0000313" key="11">
    <source>
        <dbReference type="Proteomes" id="UP000069443"/>
    </source>
</evidence>
<dbReference type="AlphaFoldDB" id="A0A124E266"/>
<proteinExistence type="inferred from homology"/>
<keyword evidence="4" id="KW-0997">Cell inner membrane</keyword>
<dbReference type="Pfam" id="PF04143">
    <property type="entry name" value="Sulf_transp"/>
    <property type="match status" value="1"/>
</dbReference>
<evidence type="ECO:0000256" key="8">
    <source>
        <dbReference type="ARBA" id="ARBA00035655"/>
    </source>
</evidence>
<keyword evidence="6 9" id="KW-1133">Transmembrane helix</keyword>
<dbReference type="RefSeq" id="WP_062656951.1">
    <property type="nucleotide sequence ID" value="NZ_BCSY01000045.1"/>
</dbReference>
<evidence type="ECO:0000256" key="5">
    <source>
        <dbReference type="ARBA" id="ARBA00022692"/>
    </source>
</evidence>
<dbReference type="Proteomes" id="UP000069443">
    <property type="component" value="Unassembled WGS sequence"/>
</dbReference>
<evidence type="ECO:0000256" key="1">
    <source>
        <dbReference type="ARBA" id="ARBA00004429"/>
    </source>
</evidence>
<feature type="transmembrane region" description="Helical" evidence="9">
    <location>
        <begin position="344"/>
        <end position="362"/>
    </location>
</feature>
<dbReference type="InterPro" id="IPR007272">
    <property type="entry name" value="Sulf_transp_TsuA/YedE"/>
</dbReference>
<evidence type="ECO:0000256" key="2">
    <source>
        <dbReference type="ARBA" id="ARBA00022448"/>
    </source>
</evidence>
<protein>
    <submittedName>
        <fullName evidence="10">Transporter</fullName>
    </submittedName>
</protein>
<feature type="transmembrane region" description="Helical" evidence="9">
    <location>
        <begin position="304"/>
        <end position="323"/>
    </location>
</feature>
<feature type="transmembrane region" description="Helical" evidence="9">
    <location>
        <begin position="77"/>
        <end position="106"/>
    </location>
</feature>
<evidence type="ECO:0000256" key="9">
    <source>
        <dbReference type="SAM" id="Phobius"/>
    </source>
</evidence>
<comment type="similarity">
    <text evidence="8">Belongs to the TsuA/YedE (TC 9.B.102) family.</text>
</comment>
<feature type="transmembrane region" description="Helical" evidence="9">
    <location>
        <begin position="113"/>
        <end position="139"/>
    </location>
</feature>
<evidence type="ECO:0000256" key="6">
    <source>
        <dbReference type="ARBA" id="ARBA00022989"/>
    </source>
</evidence>
<reference evidence="11" key="1">
    <citation type="journal article" date="2016" name="Genome Announc.">
        <title>Draft Genome Sequences of Five Rapidly Growing Mycobacterium Species, M. thermoresistibile, M. fortuitum subsp. acetamidolyticum, M. canariasense, M. brisbanense, and M. novocastrense.</title>
        <authorList>
            <person name="Katahira K."/>
            <person name="Ogura Y."/>
            <person name="Gotoh Y."/>
            <person name="Hayashi T."/>
        </authorList>
    </citation>
    <scope>NUCLEOTIDE SEQUENCE [LARGE SCALE GENOMIC DNA]</scope>
    <source>
        <strain evidence="11">JCM15298</strain>
    </source>
</reference>
<reference evidence="11" key="2">
    <citation type="submission" date="2016-02" db="EMBL/GenBank/DDBJ databases">
        <title>Draft genome sequence of five rapidly growing Mycobacterium species.</title>
        <authorList>
            <person name="Katahira K."/>
            <person name="Gotou Y."/>
            <person name="Iida K."/>
            <person name="Ogura Y."/>
            <person name="Hayashi T."/>
        </authorList>
    </citation>
    <scope>NUCLEOTIDE SEQUENCE [LARGE SCALE GENOMIC DNA]</scope>
    <source>
        <strain evidence="11">JCM15298</strain>
    </source>
</reference>
<feature type="transmembrane region" description="Helical" evidence="9">
    <location>
        <begin position="242"/>
        <end position="264"/>
    </location>
</feature>
<sequence>MSGVTAPLGVALPIGAAFGIVAGLWGIGNPETVIRAARLVDRLLLGCFLFVTAVGAVLLYGLHALGVPMHFAPKPLFVFGIIAGGVLFGTGAAISGYFPGTALIALGEGRRDALAAIPGGLLGAAAWTALFGTPVGQWLTTTANYGGLVAGGYLNAQATARMLAIAVGYAALAFALLRYLPRFRGGERCCLRELSGATPSEFERRMMHDTIAYLYEGVDERAGRRRPWFERIYRDQVAHPAFFTRTVAVVATGVAALVVLSIFLRQPFGQSTTYSWLVGELFMPDFAYSHQVIRGIGWEPLSDLGVLVGGFLAARFISGRFTGFRPVVPPSWRHRFGPGRANRAAAVFLGSFLTLFGARMAGGCTSGHTLSGGIQLSVSAWLFTASMLAAMVVTARVVYRDAGWSVTAEAEDRTASGTSRG</sequence>
<comment type="subcellular location">
    <subcellularLocation>
        <location evidence="1">Cell inner membrane</location>
        <topology evidence="1">Multi-pass membrane protein</topology>
    </subcellularLocation>
</comment>
<organism evidence="10 11">
    <name type="scientific">Mycolicibacterium canariasense</name>
    <name type="common">Mycobacterium canariasense</name>
    <dbReference type="NCBI Taxonomy" id="228230"/>
    <lineage>
        <taxon>Bacteria</taxon>
        <taxon>Bacillati</taxon>
        <taxon>Actinomycetota</taxon>
        <taxon>Actinomycetes</taxon>
        <taxon>Mycobacteriales</taxon>
        <taxon>Mycobacteriaceae</taxon>
        <taxon>Mycolicibacterium</taxon>
    </lineage>
</organism>
<evidence type="ECO:0000313" key="10">
    <source>
        <dbReference type="EMBL" id="GAS95840.1"/>
    </source>
</evidence>
<evidence type="ECO:0000256" key="3">
    <source>
        <dbReference type="ARBA" id="ARBA00022475"/>
    </source>
</evidence>
<feature type="transmembrane region" description="Helical" evidence="9">
    <location>
        <begin position="374"/>
        <end position="399"/>
    </location>
</feature>
<dbReference type="PANTHER" id="PTHR30574:SF1">
    <property type="entry name" value="SULPHUR TRANSPORT DOMAIN-CONTAINING PROTEIN"/>
    <property type="match status" value="1"/>
</dbReference>
<evidence type="ECO:0000256" key="4">
    <source>
        <dbReference type="ARBA" id="ARBA00022519"/>
    </source>
</evidence>